<keyword evidence="6" id="KW-1133">Transmembrane helix</keyword>
<evidence type="ECO:0000256" key="3">
    <source>
        <dbReference type="ARBA" id="ARBA00023002"/>
    </source>
</evidence>
<keyword evidence="5" id="KW-0676">Redox-active center</keyword>
<evidence type="ECO:0000256" key="2">
    <source>
        <dbReference type="ARBA" id="ARBA00022729"/>
    </source>
</evidence>
<dbReference type="GO" id="GO:0016491">
    <property type="term" value="F:oxidoreductase activity"/>
    <property type="evidence" value="ECO:0007669"/>
    <property type="project" value="UniProtKB-KW"/>
</dbReference>
<dbReference type="PANTHER" id="PTHR13887">
    <property type="entry name" value="GLUTATHIONE S-TRANSFERASE KAPPA"/>
    <property type="match status" value="1"/>
</dbReference>
<evidence type="ECO:0000313" key="9">
    <source>
        <dbReference type="Proteomes" id="UP000587527"/>
    </source>
</evidence>
<dbReference type="AlphaFoldDB" id="A0A841BM19"/>
<evidence type="ECO:0000259" key="7">
    <source>
        <dbReference type="Pfam" id="PF13462"/>
    </source>
</evidence>
<evidence type="ECO:0000256" key="5">
    <source>
        <dbReference type="ARBA" id="ARBA00023284"/>
    </source>
</evidence>
<evidence type="ECO:0000313" key="8">
    <source>
        <dbReference type="EMBL" id="MBB5870127.1"/>
    </source>
</evidence>
<evidence type="ECO:0000256" key="1">
    <source>
        <dbReference type="ARBA" id="ARBA00005791"/>
    </source>
</evidence>
<keyword evidence="9" id="KW-1185">Reference proteome</keyword>
<proteinExistence type="inferred from homology"/>
<comment type="caution">
    <text evidence="8">The sequence shown here is derived from an EMBL/GenBank/DDBJ whole genome shotgun (WGS) entry which is preliminary data.</text>
</comment>
<keyword evidence="4" id="KW-1015">Disulfide bond</keyword>
<keyword evidence="8" id="KW-0413">Isomerase</keyword>
<keyword evidence="6" id="KW-0472">Membrane</keyword>
<dbReference type="Proteomes" id="UP000587527">
    <property type="component" value="Unassembled WGS sequence"/>
</dbReference>
<reference evidence="8 9" key="1">
    <citation type="submission" date="2020-08" db="EMBL/GenBank/DDBJ databases">
        <title>Sequencing the genomes of 1000 actinobacteria strains.</title>
        <authorList>
            <person name="Klenk H.-P."/>
        </authorList>
    </citation>
    <scope>NUCLEOTIDE SEQUENCE [LARGE SCALE GENOMIC DNA]</scope>
    <source>
        <strain evidence="8 9">DSM 45362</strain>
    </source>
</reference>
<dbReference type="RefSeq" id="WP_184837282.1">
    <property type="nucleotide sequence ID" value="NZ_JACHMN010000002.1"/>
</dbReference>
<dbReference type="SUPFAM" id="SSF52833">
    <property type="entry name" value="Thioredoxin-like"/>
    <property type="match status" value="1"/>
</dbReference>
<dbReference type="CDD" id="cd02972">
    <property type="entry name" value="DsbA_family"/>
    <property type="match status" value="1"/>
</dbReference>
<dbReference type="InterPro" id="IPR036249">
    <property type="entry name" value="Thioredoxin-like_sf"/>
</dbReference>
<dbReference type="Pfam" id="PF13462">
    <property type="entry name" value="Thioredoxin_4"/>
    <property type="match status" value="1"/>
</dbReference>
<dbReference type="PANTHER" id="PTHR13887:SF14">
    <property type="entry name" value="DISULFIDE BOND FORMATION PROTEIN D"/>
    <property type="match status" value="1"/>
</dbReference>
<keyword evidence="2" id="KW-0732">Signal</keyword>
<organism evidence="8 9">
    <name type="scientific">Allocatelliglobosispora scoriae</name>
    <dbReference type="NCBI Taxonomy" id="643052"/>
    <lineage>
        <taxon>Bacteria</taxon>
        <taxon>Bacillati</taxon>
        <taxon>Actinomycetota</taxon>
        <taxon>Actinomycetes</taxon>
        <taxon>Micromonosporales</taxon>
        <taxon>Micromonosporaceae</taxon>
        <taxon>Allocatelliglobosispora</taxon>
    </lineage>
</organism>
<dbReference type="EMBL" id="JACHMN010000002">
    <property type="protein sequence ID" value="MBB5870127.1"/>
    <property type="molecule type" value="Genomic_DNA"/>
</dbReference>
<name>A0A841BM19_9ACTN</name>
<feature type="transmembrane region" description="Helical" evidence="6">
    <location>
        <begin position="28"/>
        <end position="50"/>
    </location>
</feature>
<comment type="similarity">
    <text evidence="1">Belongs to the thioredoxin family. DsbA subfamily.</text>
</comment>
<dbReference type="Gene3D" id="3.40.30.10">
    <property type="entry name" value="Glutaredoxin"/>
    <property type="match status" value="1"/>
</dbReference>
<sequence length="250" mass="26146">MSKRVEQQRNAAKLIREQKAQEARRKRIVAISAVSALVLVIGGMIGYALYQSQKPITHATPAGANAAGTGIVVGNGPVTVEVYQDYLCPACKAFHDSADDTLEEMAKSDKIKLVTHPIAILDRLSTNQYSTRSAAASGCASDGGKFPEYSDVLYANQPAEGGAGHTNDQLITYGKGIGLGDAFAECVTSEKYETWPAFTTDESGSRGVNSTPSIFVNDKKVTPANGQSISDAVYAAIAAAGGPTVNPASS</sequence>
<dbReference type="InterPro" id="IPR012336">
    <property type="entry name" value="Thioredoxin-like_fold"/>
</dbReference>
<keyword evidence="6" id="KW-0812">Transmembrane</keyword>
<dbReference type="GO" id="GO:0016853">
    <property type="term" value="F:isomerase activity"/>
    <property type="evidence" value="ECO:0007669"/>
    <property type="project" value="UniProtKB-KW"/>
</dbReference>
<protein>
    <submittedName>
        <fullName evidence="8">Protein-disulfide isomerase</fullName>
    </submittedName>
</protein>
<accession>A0A841BM19</accession>
<gene>
    <name evidence="8" type="ORF">F4553_003506</name>
</gene>
<feature type="domain" description="Thioredoxin-like fold" evidence="7">
    <location>
        <begin position="68"/>
        <end position="227"/>
    </location>
</feature>
<evidence type="ECO:0000256" key="4">
    <source>
        <dbReference type="ARBA" id="ARBA00023157"/>
    </source>
</evidence>
<keyword evidence="3" id="KW-0560">Oxidoreductase</keyword>
<evidence type="ECO:0000256" key="6">
    <source>
        <dbReference type="SAM" id="Phobius"/>
    </source>
</evidence>